<feature type="transmembrane region" description="Helical" evidence="1">
    <location>
        <begin position="44"/>
        <end position="64"/>
    </location>
</feature>
<dbReference type="AlphaFoldDB" id="A0A4R2AZ18"/>
<protein>
    <submittedName>
        <fullName evidence="2">Type IV secretion system CagC-like protein</fullName>
    </submittedName>
</protein>
<keyword evidence="1" id="KW-1133">Transmembrane helix</keyword>
<keyword evidence="1" id="KW-0472">Membrane</keyword>
<dbReference type="EMBL" id="SLVV01000020">
    <property type="protein sequence ID" value="TCN18444.1"/>
    <property type="molecule type" value="Genomic_DNA"/>
</dbReference>
<accession>A0A4R2AZ18</accession>
<dbReference type="Pfam" id="PF16943">
    <property type="entry name" value="T4SS_CagC"/>
    <property type="match status" value="1"/>
</dbReference>
<evidence type="ECO:0000313" key="3">
    <source>
        <dbReference type="Proteomes" id="UP000295689"/>
    </source>
</evidence>
<evidence type="ECO:0000313" key="2">
    <source>
        <dbReference type="EMBL" id="TCN18444.1"/>
    </source>
</evidence>
<dbReference type="InterPro" id="IPR031607">
    <property type="entry name" value="T4SS_CagC"/>
</dbReference>
<dbReference type="Proteomes" id="UP000295689">
    <property type="component" value="Unassembled WGS sequence"/>
</dbReference>
<comment type="caution">
    <text evidence="2">The sequence shown here is derived from an EMBL/GenBank/DDBJ whole genome shotgun (WGS) entry which is preliminary data.</text>
</comment>
<name>A0A4R2AZ18_9BACI</name>
<reference evidence="2 3" key="1">
    <citation type="journal article" date="2015" name="Stand. Genomic Sci.">
        <title>Genomic Encyclopedia of Bacterial and Archaeal Type Strains, Phase III: the genomes of soil and plant-associated and newly described type strains.</title>
        <authorList>
            <person name="Whitman W.B."/>
            <person name="Woyke T."/>
            <person name="Klenk H.P."/>
            <person name="Zhou Y."/>
            <person name="Lilburn T.G."/>
            <person name="Beck B.J."/>
            <person name="De Vos P."/>
            <person name="Vandamme P."/>
            <person name="Eisen J.A."/>
            <person name="Garrity G."/>
            <person name="Hugenholtz P."/>
            <person name="Kyrpides N.C."/>
        </authorList>
    </citation>
    <scope>NUCLEOTIDE SEQUENCE [LARGE SCALE GENOMIC DNA]</scope>
    <source>
        <strain evidence="2 3">CV53</strain>
    </source>
</reference>
<keyword evidence="3" id="KW-1185">Reference proteome</keyword>
<sequence>MKSPKLKQILFLAVILLYATFVPDQVLAATGVEAKVKEGLKQIQAFLTGIVVIVGICVGVWIVIKKLPGVDDPHTKNDMFRGVGMTLAGVGLAAALVWLVPWVYELFA</sequence>
<organism evidence="2 3">
    <name type="scientific">Mesobacillus foraminis</name>
    <dbReference type="NCBI Taxonomy" id="279826"/>
    <lineage>
        <taxon>Bacteria</taxon>
        <taxon>Bacillati</taxon>
        <taxon>Bacillota</taxon>
        <taxon>Bacilli</taxon>
        <taxon>Bacillales</taxon>
        <taxon>Bacillaceae</taxon>
        <taxon>Mesobacillus</taxon>
    </lineage>
</organism>
<dbReference type="RefSeq" id="WP_132011428.1">
    <property type="nucleotide sequence ID" value="NZ_JABUHM010000003.1"/>
</dbReference>
<gene>
    <name evidence="2" type="ORF">EV146_12043</name>
</gene>
<evidence type="ECO:0000256" key="1">
    <source>
        <dbReference type="SAM" id="Phobius"/>
    </source>
</evidence>
<proteinExistence type="predicted"/>
<keyword evidence="1" id="KW-0812">Transmembrane</keyword>
<feature type="transmembrane region" description="Helical" evidence="1">
    <location>
        <begin position="85"/>
        <end position="104"/>
    </location>
</feature>